<evidence type="ECO:0000313" key="2">
    <source>
        <dbReference type="EMBL" id="KJR78303.1"/>
    </source>
</evidence>
<evidence type="ECO:0000256" key="1">
    <source>
        <dbReference type="SAM" id="Coils"/>
    </source>
</evidence>
<reference evidence="2" key="1">
    <citation type="submission" date="2015-03" db="EMBL/GenBank/DDBJ databases">
        <title>Metagenome Sequencing of an Archaeal-Dominated Microbial Community from a Hot Spring at the Los Azufres Geothermal Field, Mexico.</title>
        <authorList>
            <person name="Servin-Garciduenas L.E."/>
            <person name="Martinez-Romero E."/>
        </authorList>
    </citation>
    <scope>NUCLEOTIDE SEQUENCE [LARGE SCALE GENOMIC DNA]</scope>
    <source>
        <strain evidence="2">AZ1-454</strain>
    </source>
</reference>
<feature type="coiled-coil region" evidence="1">
    <location>
        <begin position="5"/>
        <end position="33"/>
    </location>
</feature>
<protein>
    <submittedName>
        <fullName evidence="2">Uncharacterized protein</fullName>
    </submittedName>
</protein>
<proteinExistence type="predicted"/>
<accession>A0A0F2LL46</accession>
<name>A0A0F2LL46_9CREN</name>
<gene>
    <name evidence="2" type="ORF">TQ35_07995</name>
</gene>
<dbReference type="EMBL" id="JZWS01000141">
    <property type="protein sequence ID" value="KJR78303.1"/>
    <property type="molecule type" value="Genomic_DNA"/>
</dbReference>
<dbReference type="AlphaFoldDB" id="A0A0F2LL46"/>
<comment type="caution">
    <text evidence="2">The sequence shown here is derived from an EMBL/GenBank/DDBJ whole genome shotgun (WGS) entry which is preliminary data.</text>
</comment>
<sequence length="168" mass="19948">MGKRNMVIEEEERENQEELNEEQELEAIEELKQIPGIDLYESGGIYTITKQLQKGELQIEFEEGEDLMYLWINHILIYLQDRDVTIKIAQYGDTDHYVYFKVGNKKFEKDVEDEFSEPLYFLGFGDVIDVFSNSTEFINEKVEEFLNLYKEEIDSEIVKGIRNLLRQL</sequence>
<keyword evidence="1" id="KW-0175">Coiled coil</keyword>
<organism evidence="2">
    <name type="scientific">Candidatus Aramenus sulfurataquae</name>
    <dbReference type="NCBI Taxonomy" id="1326980"/>
    <lineage>
        <taxon>Archaea</taxon>
        <taxon>Thermoproteota</taxon>
        <taxon>Thermoprotei</taxon>
        <taxon>Sulfolobales</taxon>
        <taxon>Sulfolobaceae</taxon>
        <taxon>Candidatus Aramenus</taxon>
    </lineage>
</organism>